<keyword evidence="1" id="KW-0732">Signal</keyword>
<feature type="chain" id="PRO_5018192231" evidence="1">
    <location>
        <begin position="20"/>
        <end position="379"/>
    </location>
</feature>
<sequence length="379" mass="40890">MRRYLLLAALASVSLGGCSTISSVIPFLKSSNGPNYQDAKVMKPLEVPPDLLATAPQPGVTIPQGSEAGAAAANTGTTTEGFGVFTPRLAAGEQPLEEKKLPGSAAVLSGTGADLKLSTVAQPAQVWASVKAVLAEKKIPVEQFSPEKGELQTGWRDFREGLSFILGSTVAPTFREKYTFTLTQPESGQEVLAIAQERWWNNPNANWEKYPADGEDNRDLMQAIQKRLSQETVMAEMPKMEVTRYRDDRGPYLVLDVLPPKAVPAVQTALQGMGYPVTSEGIGVWVVDIRNGGEQRQEHAGFVGGIFDQIVNSFKKTWGSSSKPQAIAVRVKLLRMENDKGSVLETEPTHGDASDGRKWSVEILDKLQAALSPKAAGQS</sequence>
<comment type="caution">
    <text evidence="2">The sequence shown here is derived from an EMBL/GenBank/DDBJ whole genome shotgun (WGS) entry which is preliminary data.</text>
</comment>
<dbReference type="Pfam" id="PF06804">
    <property type="entry name" value="Lipoprotein_18"/>
    <property type="match status" value="1"/>
</dbReference>
<dbReference type="OrthoDB" id="5291934at2"/>
<evidence type="ECO:0000313" key="2">
    <source>
        <dbReference type="EMBL" id="RNF67645.1"/>
    </source>
</evidence>
<protein>
    <submittedName>
        <fullName evidence="2">Outer membrane protein assembly factor BamC</fullName>
    </submittedName>
</protein>
<dbReference type="PROSITE" id="PS51257">
    <property type="entry name" value="PROKAR_LIPOPROTEIN"/>
    <property type="match status" value="1"/>
</dbReference>
<name>A0A3M8RGW6_9PROT</name>
<reference evidence="2" key="1">
    <citation type="submission" date="2018-10" db="EMBL/GenBank/DDBJ databases">
        <title>Acidithiobacillus sulfuriphilus sp. nov.: an extremely acidophilic sulfur-oxidizing chemolithotroph isolated from a neutral pH environment.</title>
        <authorList>
            <person name="Falagan C."/>
            <person name="Moya-Beltran A."/>
            <person name="Quatrini R."/>
            <person name="Johnson D.B."/>
        </authorList>
    </citation>
    <scope>NUCLEOTIDE SEQUENCE [LARGE SCALE GENOMIC DNA]</scope>
    <source>
        <strain evidence="2">CJ-2</strain>
    </source>
</reference>
<dbReference type="InterPro" id="IPR010653">
    <property type="entry name" value="NlpB/DapX"/>
</dbReference>
<dbReference type="AlphaFoldDB" id="A0A3M8RGW6"/>
<organism evidence="2">
    <name type="scientific">Acidithiobacillus sulfuriphilus</name>
    <dbReference type="NCBI Taxonomy" id="1867749"/>
    <lineage>
        <taxon>Bacteria</taxon>
        <taxon>Pseudomonadati</taxon>
        <taxon>Pseudomonadota</taxon>
        <taxon>Acidithiobacillia</taxon>
        <taxon>Acidithiobacillales</taxon>
        <taxon>Acidithiobacillaceae</taxon>
        <taxon>Acidithiobacillus</taxon>
    </lineage>
</organism>
<dbReference type="EMBL" id="RIZI01000132">
    <property type="protein sequence ID" value="RNF67645.1"/>
    <property type="molecule type" value="Genomic_DNA"/>
</dbReference>
<proteinExistence type="predicted"/>
<dbReference type="Gene3D" id="3.30.530.50">
    <property type="match status" value="1"/>
</dbReference>
<dbReference type="RefSeq" id="WP_123102396.1">
    <property type="nucleotide sequence ID" value="NZ_CP127527.1"/>
</dbReference>
<feature type="signal peptide" evidence="1">
    <location>
        <begin position="1"/>
        <end position="19"/>
    </location>
</feature>
<gene>
    <name evidence="2" type="primary">bamC</name>
    <name evidence="2" type="ORF">EC580_03965</name>
</gene>
<evidence type="ECO:0000256" key="1">
    <source>
        <dbReference type="SAM" id="SignalP"/>
    </source>
</evidence>
<accession>A0A3M8RGW6</accession>